<dbReference type="EMBL" id="CP001848">
    <property type="protein sequence ID" value="ADB15014.1"/>
    <property type="molecule type" value="Genomic_DNA"/>
</dbReference>
<dbReference type="OrthoDB" id="289947at2"/>
<dbReference type="Proteomes" id="UP000001887">
    <property type="component" value="Chromosome"/>
</dbReference>
<dbReference type="STRING" id="530564.Psta_0324"/>
<dbReference type="HOGENOM" id="CLU_041661_0_0_0"/>
<evidence type="ECO:0000313" key="2">
    <source>
        <dbReference type="EMBL" id="ADB15014.1"/>
    </source>
</evidence>
<dbReference type="SUPFAM" id="SSF54523">
    <property type="entry name" value="Pili subunits"/>
    <property type="match status" value="1"/>
</dbReference>
<dbReference type="PANTHER" id="PTHR30093:SF2">
    <property type="entry name" value="TYPE II SECRETION SYSTEM PROTEIN H"/>
    <property type="match status" value="1"/>
</dbReference>
<dbReference type="InterPro" id="IPR011453">
    <property type="entry name" value="DUF1559"/>
</dbReference>
<dbReference type="InterPro" id="IPR045584">
    <property type="entry name" value="Pilin-like"/>
</dbReference>
<keyword evidence="3" id="KW-1185">Reference proteome</keyword>
<sequence length="305" mass="33812" precursor="true">MTWLHFERHRRRSAFTLVELLVVIAIIGVLVALLLPAVQAAREAARRMSCGNNMKQMGLALHNYHDVHNRFPLDRVSKPRHGWCALVLPFLEQTTLQNSYNFSFDYWDRENEVATQQVLKVFSCPSTPGGPVLILNNTNATINDIGNPPTSSRSGDYQALVGYIDPVQYSPSTDSGMMHTNKGRMADVTDGLSNTACISELAGRPDYYAAGKKLPDSSKPAWFNEWGAWAAPQRIFYSGYTHDGITRYGPCAMNCSNLEGIYSFHPGGAYVLMGDGSAQFMSKTIPVQLMYLLIRPSDGEPISLP</sequence>
<accession>D2R2A5</accession>
<dbReference type="Gene3D" id="3.30.700.10">
    <property type="entry name" value="Glycoprotein, Type 4 Pilin"/>
    <property type="match status" value="1"/>
</dbReference>
<reference evidence="2 3" key="1">
    <citation type="journal article" date="2009" name="Stand. Genomic Sci.">
        <title>Complete genome sequence of Pirellula staleyi type strain (ATCC 27377).</title>
        <authorList>
            <person name="Clum A."/>
            <person name="Tindall B.J."/>
            <person name="Sikorski J."/>
            <person name="Ivanova N."/>
            <person name="Mavrommatis K."/>
            <person name="Lucas S."/>
            <person name="Glavina del Rio T."/>
            <person name="Nolan M."/>
            <person name="Chen F."/>
            <person name="Tice H."/>
            <person name="Pitluck S."/>
            <person name="Cheng J.F."/>
            <person name="Chertkov O."/>
            <person name="Brettin T."/>
            <person name="Han C."/>
            <person name="Detter J.C."/>
            <person name="Kuske C."/>
            <person name="Bruce D."/>
            <person name="Goodwin L."/>
            <person name="Ovchinikova G."/>
            <person name="Pati A."/>
            <person name="Mikhailova N."/>
            <person name="Chen A."/>
            <person name="Palaniappan K."/>
            <person name="Land M."/>
            <person name="Hauser L."/>
            <person name="Chang Y.J."/>
            <person name="Jeffries C.D."/>
            <person name="Chain P."/>
            <person name="Rohde M."/>
            <person name="Goker M."/>
            <person name="Bristow J."/>
            <person name="Eisen J.A."/>
            <person name="Markowitz V."/>
            <person name="Hugenholtz P."/>
            <person name="Kyrpides N.C."/>
            <person name="Klenk H.P."/>
            <person name="Lapidus A."/>
        </authorList>
    </citation>
    <scope>NUCLEOTIDE SEQUENCE [LARGE SCALE GENOMIC DNA]</scope>
    <source>
        <strain evidence="3">ATCC 27377 / DSM 6068 / ICPB 4128</strain>
    </source>
</reference>
<dbReference type="KEGG" id="psl:Psta_0324"/>
<dbReference type="Pfam" id="PF07596">
    <property type="entry name" value="SBP_bac_10"/>
    <property type="match status" value="1"/>
</dbReference>
<feature type="domain" description="DUF1559" evidence="1">
    <location>
        <begin position="39"/>
        <end position="287"/>
    </location>
</feature>
<dbReference type="NCBIfam" id="TIGR02532">
    <property type="entry name" value="IV_pilin_GFxxxE"/>
    <property type="match status" value="1"/>
</dbReference>
<dbReference type="Pfam" id="PF07963">
    <property type="entry name" value="N_methyl"/>
    <property type="match status" value="1"/>
</dbReference>
<dbReference type="eggNOG" id="COG2165">
    <property type="taxonomic scope" value="Bacteria"/>
</dbReference>
<gene>
    <name evidence="2" type="ordered locus">Psta_0324</name>
</gene>
<dbReference type="InterPro" id="IPR027558">
    <property type="entry name" value="Pre_pil_HX9DG_C"/>
</dbReference>
<evidence type="ECO:0000313" key="3">
    <source>
        <dbReference type="Proteomes" id="UP000001887"/>
    </source>
</evidence>
<dbReference type="NCBIfam" id="TIGR04294">
    <property type="entry name" value="pre_pil_HX9DG"/>
    <property type="match status" value="1"/>
</dbReference>
<dbReference type="InterPro" id="IPR012902">
    <property type="entry name" value="N_methyl_site"/>
</dbReference>
<protein>
    <recommendedName>
        <fullName evidence="1">DUF1559 domain-containing protein</fullName>
    </recommendedName>
</protein>
<organism evidence="2 3">
    <name type="scientific">Pirellula staleyi (strain ATCC 27377 / DSM 6068 / ICPB 4128)</name>
    <name type="common">Pirella staleyi</name>
    <dbReference type="NCBI Taxonomy" id="530564"/>
    <lineage>
        <taxon>Bacteria</taxon>
        <taxon>Pseudomonadati</taxon>
        <taxon>Planctomycetota</taxon>
        <taxon>Planctomycetia</taxon>
        <taxon>Pirellulales</taxon>
        <taxon>Pirellulaceae</taxon>
        <taxon>Pirellula</taxon>
    </lineage>
</organism>
<dbReference type="PANTHER" id="PTHR30093">
    <property type="entry name" value="GENERAL SECRETION PATHWAY PROTEIN G"/>
    <property type="match status" value="1"/>
</dbReference>
<evidence type="ECO:0000259" key="1">
    <source>
        <dbReference type="Pfam" id="PF07596"/>
    </source>
</evidence>
<dbReference type="AlphaFoldDB" id="D2R2A5"/>
<name>D2R2A5_PIRSD</name>
<proteinExistence type="predicted"/>